<dbReference type="EMBL" id="CP063845">
    <property type="protein sequence ID" value="UFP96160.1"/>
    <property type="molecule type" value="Genomic_DNA"/>
</dbReference>
<name>A0ABY3PRC6_9CYAN</name>
<evidence type="ECO:0008006" key="3">
    <source>
        <dbReference type="Google" id="ProtNLM"/>
    </source>
</evidence>
<dbReference type="Proteomes" id="UP001054846">
    <property type="component" value="Chromosome"/>
</dbReference>
<keyword evidence="2" id="KW-1185">Reference proteome</keyword>
<evidence type="ECO:0000313" key="1">
    <source>
        <dbReference type="EMBL" id="UFP96160.1"/>
    </source>
</evidence>
<evidence type="ECO:0000313" key="2">
    <source>
        <dbReference type="Proteomes" id="UP001054846"/>
    </source>
</evidence>
<sequence>MAERTTQSVAAKAQARVALVAGADGLIGGAIALALAEEGYDLVLLAESAAVLTQTAESCLQAGAAVVCLGLDAASCFALSQSFDLRVNATMADRIVASMQVPYSPAELAVVRAFEAAKPAGMLVAVAPAVSSPPALGSGYYAAERLAAEAPQSAGSQRCTVFSTFVATRAISEYDRPLDHTRPSAVQLAEAVCMAANYAATAVAEALLLTFSPADTAEAAPTLRLWDERTGKCLKALRGTPDRLSAHGSSLMSRAA</sequence>
<dbReference type="Gene3D" id="3.40.50.720">
    <property type="entry name" value="NAD(P)-binding Rossmann-like Domain"/>
    <property type="match status" value="1"/>
</dbReference>
<accession>A0ABY3PRC6</accession>
<organism evidence="1 2">
    <name type="scientific">Gloeobacter morelensis MG652769</name>
    <dbReference type="NCBI Taxonomy" id="2781736"/>
    <lineage>
        <taxon>Bacteria</taxon>
        <taxon>Bacillati</taxon>
        <taxon>Cyanobacteriota</taxon>
        <taxon>Cyanophyceae</taxon>
        <taxon>Gloeobacterales</taxon>
        <taxon>Gloeobacteraceae</taxon>
        <taxon>Gloeobacter</taxon>
        <taxon>Gloeobacter morelensis</taxon>
    </lineage>
</organism>
<dbReference type="InterPro" id="IPR036291">
    <property type="entry name" value="NAD(P)-bd_dom_sf"/>
</dbReference>
<protein>
    <recommendedName>
        <fullName evidence="3">Short-chain dehydrogenase/reductase SDR</fullName>
    </recommendedName>
</protein>
<dbReference type="RefSeq" id="WP_230843405.1">
    <property type="nucleotide sequence ID" value="NZ_CP063845.1"/>
</dbReference>
<dbReference type="SUPFAM" id="SSF51735">
    <property type="entry name" value="NAD(P)-binding Rossmann-fold domains"/>
    <property type="match status" value="1"/>
</dbReference>
<proteinExistence type="predicted"/>
<reference evidence="1 2" key="1">
    <citation type="journal article" date="2021" name="Genome Biol. Evol.">
        <title>Complete Genome Sequencing of a Novel Gloeobacter Species from a Waterfall Cave in Mexico.</title>
        <authorList>
            <person name="Saw J.H."/>
            <person name="Cardona T."/>
            <person name="Montejano G."/>
        </authorList>
    </citation>
    <scope>NUCLEOTIDE SEQUENCE [LARGE SCALE GENOMIC DNA]</scope>
    <source>
        <strain evidence="1">MG652769</strain>
    </source>
</reference>
<gene>
    <name evidence="1" type="ORF">ISF26_08120</name>
</gene>